<dbReference type="GO" id="GO:0009252">
    <property type="term" value="P:peptidoglycan biosynthetic process"/>
    <property type="evidence" value="ECO:0007669"/>
    <property type="project" value="UniProtKB-UniPathway"/>
</dbReference>
<feature type="domain" description="Mur ligase central" evidence="9">
    <location>
        <begin position="128"/>
        <end position="254"/>
    </location>
</feature>
<dbReference type="GO" id="GO:0008360">
    <property type="term" value="P:regulation of cell shape"/>
    <property type="evidence" value="ECO:0007669"/>
    <property type="project" value="UniProtKB-KW"/>
</dbReference>
<keyword evidence="7" id="KW-0131">Cell cycle</keyword>
<dbReference type="EC" id="6.3.2.9" evidence="7"/>
<dbReference type="GO" id="GO:0008764">
    <property type="term" value="F:UDP-N-acetylmuramoylalanine-D-glutamate ligase activity"/>
    <property type="evidence" value="ECO:0007669"/>
    <property type="project" value="UniProtKB-EC"/>
</dbReference>
<evidence type="ECO:0000256" key="7">
    <source>
        <dbReference type="RuleBase" id="RU003664"/>
    </source>
</evidence>
<dbReference type="InterPro" id="IPR036565">
    <property type="entry name" value="Mur-like_cat_sf"/>
</dbReference>
<sequence length="462" mass="51822">MKNKELRKEVWKTFFKGKKITVIGLGLLGRGVGDVEFFAREGAKLIVTDLKTKLQLKKSLDKLKKYKNIRYTLGRHKFEDFENRDFVLKAAGVPLDSPYILHAKKFGVPVYMSTSLFAKMTKGIIVGVTGTRGKTTVAYMLYKILCDAHKGKKRKIFLGGNIQGMATLPLVSKVKKGDVAVLELDSWQLQGFGDMKISPQISVFTTFMPDHLNYYKHNLGVYFSDKANIFKNQKAGDVLIAGEQVKTLSKNLKRCFPKKTKFVSKQMLPNEVCMKIPGEHNKYNAAIAYIAARSLKISHKDIIQSLSSFKGASGRLEKITTANKFDVYNDTTSTTPEALKVALEALGKKRNIVLIMGGSDKMINLSILKKLIAKYVKSVFLIPGTGTDRMLKEKIIAKTVKIFQLKNFDLIVKSALDCAKKGDTTLFSPGFASFGMFKNEYDRGEKFVSLVQKYKKQKTAPR</sequence>
<dbReference type="Gene3D" id="3.40.50.720">
    <property type="entry name" value="NAD(P)-binding Rossmann-like Domain"/>
    <property type="match status" value="1"/>
</dbReference>
<dbReference type="Pfam" id="PF21799">
    <property type="entry name" value="MurD-like_N"/>
    <property type="match status" value="1"/>
</dbReference>
<evidence type="ECO:0000259" key="9">
    <source>
        <dbReference type="Pfam" id="PF08245"/>
    </source>
</evidence>
<evidence type="ECO:0000313" key="11">
    <source>
        <dbReference type="Proteomes" id="UP000231487"/>
    </source>
</evidence>
<dbReference type="Proteomes" id="UP000231487">
    <property type="component" value="Unassembled WGS sequence"/>
</dbReference>
<comment type="caution">
    <text evidence="10">The sequence shown here is derived from an EMBL/GenBank/DDBJ whole genome shotgun (WGS) entry which is preliminary data.</text>
</comment>
<feature type="domain" description="Mur ligase C-terminal" evidence="8">
    <location>
        <begin position="314"/>
        <end position="429"/>
    </location>
</feature>
<keyword evidence="5" id="KW-0547">Nucleotide-binding</keyword>
<dbReference type="NCBIfam" id="TIGR01087">
    <property type="entry name" value="murD"/>
    <property type="match status" value="1"/>
</dbReference>
<keyword evidence="7" id="KW-0573">Peptidoglycan synthesis</keyword>
<dbReference type="UniPathway" id="UPA00219"/>
<evidence type="ECO:0000256" key="5">
    <source>
        <dbReference type="ARBA" id="ARBA00022741"/>
    </source>
</evidence>
<accession>A0A2M7WV06</accession>
<evidence type="ECO:0000256" key="3">
    <source>
        <dbReference type="ARBA" id="ARBA00022490"/>
    </source>
</evidence>
<evidence type="ECO:0000259" key="8">
    <source>
        <dbReference type="Pfam" id="PF02875"/>
    </source>
</evidence>
<keyword evidence="7" id="KW-0133">Cell shape</keyword>
<keyword evidence="7" id="KW-0961">Cell wall biogenesis/degradation</keyword>
<reference evidence="11" key="1">
    <citation type="submission" date="2017-09" db="EMBL/GenBank/DDBJ databases">
        <title>Depth-based differentiation of microbial function through sediment-hosted aquifers and enrichment of novel symbionts in the deep terrestrial subsurface.</title>
        <authorList>
            <person name="Probst A.J."/>
            <person name="Ladd B."/>
            <person name="Jarett J.K."/>
            <person name="Geller-Mcgrath D.E."/>
            <person name="Sieber C.M.K."/>
            <person name="Emerson J.B."/>
            <person name="Anantharaman K."/>
            <person name="Thomas B.C."/>
            <person name="Malmstrom R."/>
            <person name="Stieglmeier M."/>
            <person name="Klingl A."/>
            <person name="Woyke T."/>
            <person name="Ryan C.M."/>
            <person name="Banfield J.F."/>
        </authorList>
    </citation>
    <scope>NUCLEOTIDE SEQUENCE [LARGE SCALE GENOMIC DNA]</scope>
</reference>
<keyword evidence="3" id="KW-0963">Cytoplasm</keyword>
<dbReference type="InterPro" id="IPR036615">
    <property type="entry name" value="Mur_ligase_C_dom_sf"/>
</dbReference>
<dbReference type="GO" id="GO:0005737">
    <property type="term" value="C:cytoplasm"/>
    <property type="evidence" value="ECO:0007669"/>
    <property type="project" value="UniProtKB-SubCell"/>
</dbReference>
<dbReference type="SUPFAM" id="SSF53244">
    <property type="entry name" value="MurD-like peptide ligases, peptide-binding domain"/>
    <property type="match status" value="1"/>
</dbReference>
<name>A0A2M7WV06_9BACT</name>
<dbReference type="PANTHER" id="PTHR43692">
    <property type="entry name" value="UDP-N-ACETYLMURAMOYLALANINE--D-GLUTAMATE LIGASE"/>
    <property type="match status" value="1"/>
</dbReference>
<keyword evidence="6" id="KW-0067">ATP-binding</keyword>
<comment type="catalytic activity">
    <reaction evidence="7">
        <text>UDP-N-acetyl-alpha-D-muramoyl-L-alanine + D-glutamate + ATP = UDP-N-acetyl-alpha-D-muramoyl-L-alanyl-D-glutamate + ADP + phosphate + H(+)</text>
        <dbReference type="Rhea" id="RHEA:16429"/>
        <dbReference type="ChEBI" id="CHEBI:15378"/>
        <dbReference type="ChEBI" id="CHEBI:29986"/>
        <dbReference type="ChEBI" id="CHEBI:30616"/>
        <dbReference type="ChEBI" id="CHEBI:43474"/>
        <dbReference type="ChEBI" id="CHEBI:83898"/>
        <dbReference type="ChEBI" id="CHEBI:83900"/>
        <dbReference type="ChEBI" id="CHEBI:456216"/>
        <dbReference type="EC" id="6.3.2.9"/>
    </reaction>
</comment>
<dbReference type="AlphaFoldDB" id="A0A2M7WV06"/>
<dbReference type="EMBL" id="PFXE01000011">
    <property type="protein sequence ID" value="PJA34139.1"/>
    <property type="molecule type" value="Genomic_DNA"/>
</dbReference>
<dbReference type="InterPro" id="IPR013221">
    <property type="entry name" value="Mur_ligase_cen"/>
</dbReference>
<dbReference type="InterPro" id="IPR004101">
    <property type="entry name" value="Mur_ligase_C"/>
</dbReference>
<dbReference type="GO" id="GO:0005524">
    <property type="term" value="F:ATP binding"/>
    <property type="evidence" value="ECO:0007669"/>
    <property type="project" value="UniProtKB-KW"/>
</dbReference>
<dbReference type="InterPro" id="IPR005762">
    <property type="entry name" value="MurD"/>
</dbReference>
<dbReference type="GO" id="GO:0051301">
    <property type="term" value="P:cell division"/>
    <property type="evidence" value="ECO:0007669"/>
    <property type="project" value="UniProtKB-KW"/>
</dbReference>
<evidence type="ECO:0000256" key="6">
    <source>
        <dbReference type="ARBA" id="ARBA00022840"/>
    </source>
</evidence>
<comment type="pathway">
    <text evidence="2 7">Cell wall biogenesis; peptidoglycan biosynthesis.</text>
</comment>
<dbReference type="SUPFAM" id="SSF51984">
    <property type="entry name" value="MurCD N-terminal domain"/>
    <property type="match status" value="1"/>
</dbReference>
<evidence type="ECO:0000256" key="1">
    <source>
        <dbReference type="ARBA" id="ARBA00004496"/>
    </source>
</evidence>
<dbReference type="Gene3D" id="3.40.1190.10">
    <property type="entry name" value="Mur-like, catalytic domain"/>
    <property type="match status" value="1"/>
</dbReference>
<comment type="subcellular location">
    <subcellularLocation>
        <location evidence="1 7">Cytoplasm</location>
    </subcellularLocation>
</comment>
<evidence type="ECO:0000256" key="2">
    <source>
        <dbReference type="ARBA" id="ARBA00004752"/>
    </source>
</evidence>
<dbReference type="Pfam" id="PF08245">
    <property type="entry name" value="Mur_ligase_M"/>
    <property type="match status" value="1"/>
</dbReference>
<dbReference type="PANTHER" id="PTHR43692:SF1">
    <property type="entry name" value="UDP-N-ACETYLMURAMOYLALANINE--D-GLUTAMATE LIGASE"/>
    <property type="match status" value="1"/>
</dbReference>
<dbReference type="Pfam" id="PF02875">
    <property type="entry name" value="Mur_ligase_C"/>
    <property type="match status" value="1"/>
</dbReference>
<proteinExistence type="predicted"/>
<keyword evidence="7" id="KW-0132">Cell division</keyword>
<keyword evidence="4 10" id="KW-0436">Ligase</keyword>
<organism evidence="10 11">
    <name type="scientific">Candidatus Zambryskibacteria bacterium CG_4_9_14_3_um_filter_40_16</name>
    <dbReference type="NCBI Taxonomy" id="1975111"/>
    <lineage>
        <taxon>Bacteria</taxon>
        <taxon>Candidatus Zambryskiibacteriota</taxon>
    </lineage>
</organism>
<protein>
    <recommendedName>
        <fullName evidence="7">UDP-N-acetylmuramoylalanine--D-glutamate ligase</fullName>
        <ecNumber evidence="7">6.3.2.9</ecNumber>
    </recommendedName>
</protein>
<evidence type="ECO:0000256" key="4">
    <source>
        <dbReference type="ARBA" id="ARBA00022598"/>
    </source>
</evidence>
<dbReference type="GO" id="GO:0071555">
    <property type="term" value="P:cell wall organization"/>
    <property type="evidence" value="ECO:0007669"/>
    <property type="project" value="UniProtKB-KW"/>
</dbReference>
<gene>
    <name evidence="10" type="primary">murD</name>
    <name evidence="10" type="ORF">CO184_00525</name>
</gene>
<dbReference type="Gene3D" id="3.90.190.20">
    <property type="entry name" value="Mur ligase, C-terminal domain"/>
    <property type="match status" value="1"/>
</dbReference>
<comment type="function">
    <text evidence="7">Cell wall formation. Catalyzes the addition of glutamate to the nucleotide precursor UDP-N-acetylmuramoyl-L-alanine (UMA).</text>
</comment>
<dbReference type="SUPFAM" id="SSF53623">
    <property type="entry name" value="MurD-like peptide ligases, catalytic domain"/>
    <property type="match status" value="1"/>
</dbReference>
<evidence type="ECO:0000313" key="10">
    <source>
        <dbReference type="EMBL" id="PJA34139.1"/>
    </source>
</evidence>